<evidence type="ECO:0000259" key="5">
    <source>
        <dbReference type="Pfam" id="PF13399"/>
    </source>
</evidence>
<feature type="region of interest" description="Disordered" evidence="2">
    <location>
        <begin position="575"/>
        <end position="618"/>
    </location>
</feature>
<evidence type="ECO:0000256" key="1">
    <source>
        <dbReference type="ARBA" id="ARBA00006068"/>
    </source>
</evidence>
<evidence type="ECO:0000256" key="3">
    <source>
        <dbReference type="SAM" id="Phobius"/>
    </source>
</evidence>
<dbReference type="Proteomes" id="UP001432222">
    <property type="component" value="Chromosome"/>
</dbReference>
<keyword evidence="3" id="KW-0812">Transmembrane</keyword>
<keyword evidence="3" id="KW-1133">Transmembrane helix</keyword>
<dbReference type="Gene3D" id="3.30.70.2390">
    <property type="match status" value="1"/>
</dbReference>
<keyword evidence="3" id="KW-0472">Membrane</keyword>
<dbReference type="InterPro" id="IPR004474">
    <property type="entry name" value="LytR_CpsA_psr"/>
</dbReference>
<dbReference type="InterPro" id="IPR027381">
    <property type="entry name" value="LytR/CpsA/Psr_C"/>
</dbReference>
<dbReference type="InterPro" id="IPR050922">
    <property type="entry name" value="LytR/CpsA/Psr_CW_biosynth"/>
</dbReference>
<feature type="compositionally biased region" description="Basic and acidic residues" evidence="2">
    <location>
        <begin position="80"/>
        <end position="92"/>
    </location>
</feature>
<feature type="compositionally biased region" description="Basic and acidic residues" evidence="2">
    <location>
        <begin position="14"/>
        <end position="32"/>
    </location>
</feature>
<feature type="compositionally biased region" description="Pro residues" evidence="2">
    <location>
        <begin position="466"/>
        <end position="478"/>
    </location>
</feature>
<protein>
    <submittedName>
        <fullName evidence="6">LCP family protein</fullName>
    </submittedName>
</protein>
<evidence type="ECO:0000313" key="7">
    <source>
        <dbReference type="Proteomes" id="UP001432222"/>
    </source>
</evidence>
<dbReference type="EMBL" id="CP108110">
    <property type="protein sequence ID" value="WUQ85175.1"/>
    <property type="molecule type" value="Genomic_DNA"/>
</dbReference>
<dbReference type="Gene3D" id="3.40.630.190">
    <property type="entry name" value="LCP protein"/>
    <property type="match status" value="1"/>
</dbReference>
<dbReference type="PANTHER" id="PTHR33392:SF6">
    <property type="entry name" value="POLYISOPRENYL-TEICHOIC ACID--PEPTIDOGLYCAN TEICHOIC ACID TRANSFERASE TAGU"/>
    <property type="match status" value="1"/>
</dbReference>
<feature type="domain" description="LytR/CpsA/Psr regulator C-terminal" evidence="5">
    <location>
        <begin position="490"/>
        <end position="572"/>
    </location>
</feature>
<gene>
    <name evidence="6" type="ORF">OHA16_20730</name>
</gene>
<dbReference type="PANTHER" id="PTHR33392">
    <property type="entry name" value="POLYISOPRENYL-TEICHOIC ACID--PEPTIDOGLYCAN TEICHOIC ACID TRANSFERASE TAGU"/>
    <property type="match status" value="1"/>
</dbReference>
<proteinExistence type="inferred from homology"/>
<accession>A0ABZ1U344</accession>
<organism evidence="6 7">
    <name type="scientific">Kitasatospora purpeofusca</name>
    <dbReference type="NCBI Taxonomy" id="67352"/>
    <lineage>
        <taxon>Bacteria</taxon>
        <taxon>Bacillati</taxon>
        <taxon>Actinomycetota</taxon>
        <taxon>Actinomycetes</taxon>
        <taxon>Kitasatosporales</taxon>
        <taxon>Streptomycetaceae</taxon>
        <taxon>Kitasatospora</taxon>
    </lineage>
</organism>
<feature type="compositionally biased region" description="Basic and acidic residues" evidence="2">
    <location>
        <begin position="47"/>
        <end position="60"/>
    </location>
</feature>
<reference evidence="6" key="1">
    <citation type="submission" date="2022-10" db="EMBL/GenBank/DDBJ databases">
        <title>The complete genomes of actinobacterial strains from the NBC collection.</title>
        <authorList>
            <person name="Joergensen T.S."/>
            <person name="Alvarez Arevalo M."/>
            <person name="Sterndorff E.B."/>
            <person name="Faurdal D."/>
            <person name="Vuksanovic O."/>
            <person name="Mourched A.-S."/>
            <person name="Charusanti P."/>
            <person name="Shaw S."/>
            <person name="Blin K."/>
            <person name="Weber T."/>
        </authorList>
    </citation>
    <scope>NUCLEOTIDE SEQUENCE</scope>
    <source>
        <strain evidence="6">NBC_00222</strain>
    </source>
</reference>
<dbReference type="Pfam" id="PF03816">
    <property type="entry name" value="LytR_cpsA_psr"/>
    <property type="match status" value="1"/>
</dbReference>
<feature type="compositionally biased region" description="Low complexity" evidence="2">
    <location>
        <begin position="575"/>
        <end position="593"/>
    </location>
</feature>
<dbReference type="Pfam" id="PF13399">
    <property type="entry name" value="LytR_C"/>
    <property type="match status" value="1"/>
</dbReference>
<feature type="region of interest" description="Disordered" evidence="2">
    <location>
        <begin position="451"/>
        <end position="487"/>
    </location>
</feature>
<comment type="similarity">
    <text evidence="1">Belongs to the LytR/CpsA/Psr (LCP) family.</text>
</comment>
<evidence type="ECO:0000259" key="4">
    <source>
        <dbReference type="Pfam" id="PF03816"/>
    </source>
</evidence>
<sequence length="618" mass="63645">MSVQWDGSPPDPAGRGRADGGVRTDDAVRTEWPEDGPGRLPAPRPGGRAEARRAARDRAVPVRPGRGGTGEGGRTATRAGRRDAPREPRADGRSGSGGSGRRTAARSPERDGRGGARRLIAWSVAGVLVVLAGAGGAVYYKLNGNLRSFDADAIAPDRPPESAADAHGHRPVNLLLIGSDSRAGKNSDLGGGDEAGARSDTTILLHVYADHRHAVGISIPRDALVTVPRCKLPNGKWTREQPGQMFNSAFSVGNSETGNPACTLNTVERLTGIRVDHTIEVNFEGFAAMTGAVGGVDVCLPNDIHEGSINPNLGRKGKVVLAKGRQRVSGQQALDYVRLRHGIGDDSDVGRMKRQQAFLSSLLAKIKSKGLSPGTLLPLADAATRSMTVDPGLDSAAKLVDFALTLKGIDLHEVKFLTTPWRYSGARIDLVHPAVDTLWRTLQADRTIDGQDATGHQEDAGAPTAAPAPTPTPTPSAEPSPAVGADGTPIRVTVYNATNAAGLATRAAETLRAARVTVAGTATSRGTARATTTVEYGAGQRAAAEKVAALFPGAAVAPGQAAGISLRLGRDYAAGGAASGSPAPTASGPAGAPAPLPTEVVSEARSGDDDICSNVSYG</sequence>
<name>A0ABZ1U344_9ACTN</name>
<dbReference type="RefSeq" id="WP_328955966.1">
    <property type="nucleotide sequence ID" value="NZ_CP108110.1"/>
</dbReference>
<feature type="transmembrane region" description="Helical" evidence="3">
    <location>
        <begin position="119"/>
        <end position="140"/>
    </location>
</feature>
<feature type="region of interest" description="Disordered" evidence="2">
    <location>
        <begin position="1"/>
        <end position="114"/>
    </location>
</feature>
<dbReference type="NCBIfam" id="TIGR00350">
    <property type="entry name" value="lytR_cpsA_psr"/>
    <property type="match status" value="1"/>
</dbReference>
<evidence type="ECO:0000313" key="6">
    <source>
        <dbReference type="EMBL" id="WUQ85175.1"/>
    </source>
</evidence>
<feature type="domain" description="Cell envelope-related transcriptional attenuator" evidence="4">
    <location>
        <begin position="198"/>
        <end position="367"/>
    </location>
</feature>
<keyword evidence="7" id="KW-1185">Reference proteome</keyword>
<evidence type="ECO:0000256" key="2">
    <source>
        <dbReference type="SAM" id="MobiDB-lite"/>
    </source>
</evidence>